<organism evidence="2">
    <name type="scientific">Timspurckia oligopyrenoides</name>
    <dbReference type="NCBI Taxonomy" id="708627"/>
    <lineage>
        <taxon>Eukaryota</taxon>
        <taxon>Rhodophyta</taxon>
        <taxon>Bangiophyceae</taxon>
        <taxon>Porphyridiales</taxon>
        <taxon>Porphyridiaceae</taxon>
        <taxon>Timspurckia</taxon>
    </lineage>
</organism>
<feature type="compositionally biased region" description="Basic and acidic residues" evidence="1">
    <location>
        <begin position="154"/>
        <end position="168"/>
    </location>
</feature>
<gene>
    <name evidence="2" type="ORF">TOLI1172_LOCUS5960</name>
</gene>
<accession>A0A7S0ZH54</accession>
<protein>
    <submittedName>
        <fullName evidence="2">Uncharacterized protein</fullName>
    </submittedName>
</protein>
<evidence type="ECO:0000256" key="1">
    <source>
        <dbReference type="SAM" id="MobiDB-lite"/>
    </source>
</evidence>
<evidence type="ECO:0000313" key="2">
    <source>
        <dbReference type="EMBL" id="CAD8821565.1"/>
    </source>
</evidence>
<dbReference type="EMBL" id="HBFP01008336">
    <property type="protein sequence ID" value="CAD8821565.1"/>
    <property type="molecule type" value="Transcribed_RNA"/>
</dbReference>
<sequence>MERHEEETIGSDVKFDAMFVRVDSEEAQSLIPKDDGRTLFQRSNTEDQKEYQLAEQRLRVMDYPPTDLLAQYLYSRSSSAPPMTVLSPLAEVSSSMELEHSVVDSNVDESSRSALENNSQSSKRSNLQDKSDSDGSFGSSREVSVEVQIQDMKTGQRIEDESQISRKTDEEWSNMAARNEGLEFCDRLERRLFEEFGTRNGVYERSRSYSSHNPGGADKIQALNRHLQTERSRSMSPNLVRRAQSMHVQNVAVPEYDLQPGSNDQSTMMSSIHTVGKAESHSVTVAVPPFNSISSRRNGVFYTLGRERSQNWKPLEVIDEES</sequence>
<dbReference type="AlphaFoldDB" id="A0A7S0ZH54"/>
<name>A0A7S0ZH54_9RHOD</name>
<feature type="compositionally biased region" description="Polar residues" evidence="1">
    <location>
        <begin position="112"/>
        <end position="125"/>
    </location>
</feature>
<reference evidence="2" key="1">
    <citation type="submission" date="2021-01" db="EMBL/GenBank/DDBJ databases">
        <authorList>
            <person name="Corre E."/>
            <person name="Pelletier E."/>
            <person name="Niang G."/>
            <person name="Scheremetjew M."/>
            <person name="Finn R."/>
            <person name="Kale V."/>
            <person name="Holt S."/>
            <person name="Cochrane G."/>
            <person name="Meng A."/>
            <person name="Brown T."/>
            <person name="Cohen L."/>
        </authorList>
    </citation>
    <scope>NUCLEOTIDE SEQUENCE</scope>
    <source>
        <strain evidence="2">CCMP3278</strain>
    </source>
</reference>
<proteinExistence type="predicted"/>
<feature type="region of interest" description="Disordered" evidence="1">
    <location>
        <begin position="100"/>
        <end position="168"/>
    </location>
</feature>